<evidence type="ECO:0000256" key="2">
    <source>
        <dbReference type="SAM" id="Coils"/>
    </source>
</evidence>
<dbReference type="Gene3D" id="3.40.50.720">
    <property type="entry name" value="NAD(P)-binding Rossmann-like Domain"/>
    <property type="match status" value="1"/>
</dbReference>
<dbReference type="InterPro" id="IPR029016">
    <property type="entry name" value="GAF-like_dom_sf"/>
</dbReference>
<accession>A0ABW5QV88</accession>
<keyword evidence="3" id="KW-1133">Transmembrane helix</keyword>
<dbReference type="InterPro" id="IPR001509">
    <property type="entry name" value="Epimerase_deHydtase"/>
</dbReference>
<keyword evidence="3" id="KW-0472">Membrane</keyword>
<keyword evidence="3" id="KW-0812">Transmembrane</keyword>
<organism evidence="6 7">
    <name type="scientific">Paenibacillus thailandensis</name>
    <dbReference type="NCBI Taxonomy" id="393250"/>
    <lineage>
        <taxon>Bacteria</taxon>
        <taxon>Bacillati</taxon>
        <taxon>Bacillota</taxon>
        <taxon>Bacilli</taxon>
        <taxon>Bacillales</taxon>
        <taxon>Paenibacillaceae</taxon>
        <taxon>Paenibacillus</taxon>
    </lineage>
</organism>
<evidence type="ECO:0000256" key="1">
    <source>
        <dbReference type="ARBA" id="ARBA00007637"/>
    </source>
</evidence>
<evidence type="ECO:0000313" key="6">
    <source>
        <dbReference type="EMBL" id="MFD2660191.1"/>
    </source>
</evidence>
<dbReference type="Pfam" id="PF01370">
    <property type="entry name" value="Epimerase"/>
    <property type="match status" value="1"/>
</dbReference>
<dbReference type="SUPFAM" id="SSF51735">
    <property type="entry name" value="NAD(P)-binding Rossmann-fold domains"/>
    <property type="match status" value="1"/>
</dbReference>
<sequence>MKVLVTGGYGFIGSHVAERFYKEGYDVFIIDNLSTGNRSNVDFKHKGYILSAEDDKCEEVFRSNRFDAVVHLAAQVDVAESMRNPQTDSESNIIGLVNMLTLAQKYKARKFIFASSAAVYGANDRTPLGETEPGDPLSPYGISKLAGESYCFKWRELYGLDTLVFRFSNVYGPRQGVKGEGGVVSVFMDKLLAGEKLYINGDGKQTRDFIFVQDVADAIYRASYSSLSGVYNLSANTEHSILELIAMLESIHARPVEVEHREEREGDIRHSSLNNAKVCRDLDWAPLYTLREGLAKTYVWFQANKGGQEEGRNSVRLSKRLSALRPPLKKALPFIENGLAFAAMAWVTFMDWNELYSFMDLNIIYIFVMGILYGSRQSVVAAGLSILLMVAEQLEEGRELISLFYTTEFFFRMAAYLFIGLVIGYAIDRKNNILREQRRKNDELAERYRFLNEVYADVRSVKDDLQRRIMTSEESIGKIYSITKSLESLEPEQILSATVNVVSSTMDAGQVSIYSANKEGTYLRLIAGTEGSDSMPKSIKVADSAFLSQVMRDGRIFRNKTLQEDAPLMAAPIRSGGATVAVIAIDGMPFHKFTMYQENLFRVVAELVTSSFTRAMSYISAMEEKRYVEGTALLRPEAFNAIIEAKRASWNQHGIPYLLMRGTGQGPAAEFADKAAKLLRETDYIGLNEQGRVLLLLSNTSQRDAGQVVERFHKNGLAISLAEEEAAYA</sequence>
<proteinExistence type="inferred from homology"/>
<dbReference type="RefSeq" id="WP_379271172.1">
    <property type="nucleotide sequence ID" value="NZ_JBHUGT010000018.1"/>
</dbReference>
<dbReference type="PANTHER" id="PTHR43000">
    <property type="entry name" value="DTDP-D-GLUCOSE 4,6-DEHYDRATASE-RELATED"/>
    <property type="match status" value="1"/>
</dbReference>
<evidence type="ECO:0000313" key="7">
    <source>
        <dbReference type="Proteomes" id="UP001597493"/>
    </source>
</evidence>
<feature type="coiled-coil region" evidence="2">
    <location>
        <begin position="427"/>
        <end position="454"/>
    </location>
</feature>
<dbReference type="InterPro" id="IPR036291">
    <property type="entry name" value="NAD(P)-bd_dom_sf"/>
</dbReference>
<evidence type="ECO:0000256" key="3">
    <source>
        <dbReference type="SAM" id="Phobius"/>
    </source>
</evidence>
<comment type="caution">
    <text evidence="6">The sequence shown here is derived from an EMBL/GenBank/DDBJ whole genome shotgun (WGS) entry which is preliminary data.</text>
</comment>
<feature type="domain" description="NAD-dependent epimerase/dehydratase" evidence="4">
    <location>
        <begin position="3"/>
        <end position="225"/>
    </location>
</feature>
<dbReference type="EMBL" id="JBHUMY010000007">
    <property type="protein sequence ID" value="MFD2660191.1"/>
    <property type="molecule type" value="Genomic_DNA"/>
</dbReference>
<evidence type="ECO:0000259" key="4">
    <source>
        <dbReference type="Pfam" id="PF01370"/>
    </source>
</evidence>
<dbReference type="SUPFAM" id="SSF55781">
    <property type="entry name" value="GAF domain-like"/>
    <property type="match status" value="1"/>
</dbReference>
<gene>
    <name evidence="6" type="ORF">ACFSW5_07895</name>
</gene>
<dbReference type="Pfam" id="PF13492">
    <property type="entry name" value="GAF_3"/>
    <property type="match status" value="1"/>
</dbReference>
<feature type="transmembrane region" description="Helical" evidence="3">
    <location>
        <begin position="409"/>
        <end position="427"/>
    </location>
</feature>
<protein>
    <submittedName>
        <fullName evidence="6">NAD-dependent epimerase/dehydratase family protein</fullName>
    </submittedName>
</protein>
<feature type="transmembrane region" description="Helical" evidence="3">
    <location>
        <begin position="364"/>
        <end position="389"/>
    </location>
</feature>
<dbReference type="InterPro" id="IPR003018">
    <property type="entry name" value="GAF"/>
</dbReference>
<name>A0ABW5QV88_9BACL</name>
<keyword evidence="7" id="KW-1185">Reference proteome</keyword>
<keyword evidence="2" id="KW-0175">Coiled coil</keyword>
<reference evidence="7" key="1">
    <citation type="journal article" date="2019" name="Int. J. Syst. Evol. Microbiol.">
        <title>The Global Catalogue of Microorganisms (GCM) 10K type strain sequencing project: providing services to taxonomists for standard genome sequencing and annotation.</title>
        <authorList>
            <consortium name="The Broad Institute Genomics Platform"/>
            <consortium name="The Broad Institute Genome Sequencing Center for Infectious Disease"/>
            <person name="Wu L."/>
            <person name="Ma J."/>
        </authorList>
    </citation>
    <scope>NUCLEOTIDE SEQUENCE [LARGE SCALE GENOMIC DNA]</scope>
    <source>
        <strain evidence="7">TISTR 1827</strain>
    </source>
</reference>
<evidence type="ECO:0000259" key="5">
    <source>
        <dbReference type="Pfam" id="PF13492"/>
    </source>
</evidence>
<dbReference type="Gene3D" id="3.30.450.40">
    <property type="match status" value="1"/>
</dbReference>
<comment type="similarity">
    <text evidence="1">Belongs to the NAD(P)-dependent epimerase/dehydratase family.</text>
</comment>
<feature type="domain" description="GAF" evidence="5">
    <location>
        <begin position="490"/>
        <end position="608"/>
    </location>
</feature>
<dbReference type="Proteomes" id="UP001597493">
    <property type="component" value="Unassembled WGS sequence"/>
</dbReference>